<feature type="compositionally biased region" description="Basic residues" evidence="6">
    <location>
        <begin position="65"/>
        <end position="74"/>
    </location>
</feature>
<feature type="region of interest" description="Disordered" evidence="6">
    <location>
        <begin position="127"/>
        <end position="184"/>
    </location>
</feature>
<dbReference type="Pfam" id="PF00010">
    <property type="entry name" value="HLH"/>
    <property type="match status" value="1"/>
</dbReference>
<dbReference type="PANTHER" id="PTHR13935:SF41">
    <property type="entry name" value="TRANSCRIPTION FACTOR ORG2-RELATED"/>
    <property type="match status" value="1"/>
</dbReference>
<evidence type="ECO:0000256" key="3">
    <source>
        <dbReference type="ARBA" id="ARBA00023125"/>
    </source>
</evidence>
<keyword evidence="3" id="KW-0238">DNA-binding</keyword>
<keyword evidence="4" id="KW-0804">Transcription</keyword>
<dbReference type="SUPFAM" id="SSF47459">
    <property type="entry name" value="HLH, helix-loop-helix DNA-binding domain"/>
    <property type="match status" value="1"/>
</dbReference>
<organism evidence="8 9">
    <name type="scientific">Kalanchoe fedtschenkoi</name>
    <name type="common">Lavender scallops</name>
    <name type="synonym">South American air plant</name>
    <dbReference type="NCBI Taxonomy" id="63787"/>
    <lineage>
        <taxon>Eukaryota</taxon>
        <taxon>Viridiplantae</taxon>
        <taxon>Streptophyta</taxon>
        <taxon>Embryophyta</taxon>
        <taxon>Tracheophyta</taxon>
        <taxon>Spermatophyta</taxon>
        <taxon>Magnoliopsida</taxon>
        <taxon>eudicotyledons</taxon>
        <taxon>Gunneridae</taxon>
        <taxon>Pentapetalae</taxon>
        <taxon>Saxifragales</taxon>
        <taxon>Crassulaceae</taxon>
        <taxon>Kalanchoe</taxon>
    </lineage>
</organism>
<dbReference type="GO" id="GO:0000977">
    <property type="term" value="F:RNA polymerase II transcription regulatory region sequence-specific DNA binding"/>
    <property type="evidence" value="ECO:0007669"/>
    <property type="project" value="TreeGrafter"/>
</dbReference>
<dbReference type="SMART" id="SM00353">
    <property type="entry name" value="HLH"/>
    <property type="match status" value="1"/>
</dbReference>
<evidence type="ECO:0000256" key="6">
    <source>
        <dbReference type="SAM" id="MobiDB-lite"/>
    </source>
</evidence>
<reference evidence="8" key="1">
    <citation type="submission" date="2021-01" db="UniProtKB">
        <authorList>
            <consortium name="EnsemblPlants"/>
        </authorList>
    </citation>
    <scope>IDENTIFICATION</scope>
</reference>
<evidence type="ECO:0000313" key="8">
    <source>
        <dbReference type="EnsemblPlants" id="Kaladp0995s0007.1.v1.1"/>
    </source>
</evidence>
<accession>A0A7N0VKB1</accession>
<keyword evidence="2" id="KW-0805">Transcription regulation</keyword>
<dbReference type="EnsemblPlants" id="Kaladp0995s0007.1.v1.1">
    <property type="protein sequence ID" value="Kaladp0995s0007.1.v1.1"/>
    <property type="gene ID" value="Kaladp0995s0007.v1.1"/>
</dbReference>
<comment type="subcellular location">
    <subcellularLocation>
        <location evidence="1">Nucleus</location>
    </subcellularLocation>
</comment>
<sequence>MLSVSSSSSAAMFGWPLEEAVYSYNMHHGFYDHTGGELAAAAHTDRPENFAPDGDRIDGKSGERRKLHHNASERHRRKKINELYSSLRSLLPASEQSRRMSIPTTVARVLKYIPELQEEVARMEKRKQVMSKKMDKVRESVSSLSSKSTGPGHHGQEVTGREEEAKAQHMTMENSNNRSSVSTSQVADREVVIQISTVRVSVSEILSSLEGDGFQLINASSSESHGGRLFLNLHLQKLDGIRNAECQGLEKKLLFMVENKR</sequence>
<evidence type="ECO:0000256" key="4">
    <source>
        <dbReference type="ARBA" id="ARBA00023163"/>
    </source>
</evidence>
<keyword evidence="9" id="KW-1185">Reference proteome</keyword>
<feature type="region of interest" description="Disordered" evidence="6">
    <location>
        <begin position="47"/>
        <end position="74"/>
    </location>
</feature>
<feature type="compositionally biased region" description="Polar residues" evidence="6">
    <location>
        <begin position="171"/>
        <end position="184"/>
    </location>
</feature>
<evidence type="ECO:0000259" key="7">
    <source>
        <dbReference type="PROSITE" id="PS50888"/>
    </source>
</evidence>
<dbReference type="InterPro" id="IPR036638">
    <property type="entry name" value="HLH_DNA-bd_sf"/>
</dbReference>
<keyword evidence="5" id="KW-0539">Nucleus</keyword>
<feature type="compositionally biased region" description="Basic and acidic residues" evidence="6">
    <location>
        <begin position="47"/>
        <end position="64"/>
    </location>
</feature>
<dbReference type="Gene3D" id="4.10.280.10">
    <property type="entry name" value="Helix-loop-helix DNA-binding domain"/>
    <property type="match status" value="1"/>
</dbReference>
<dbReference type="Gramene" id="Kaladp0995s0007.1.v1.1">
    <property type="protein sequence ID" value="Kaladp0995s0007.1.v1.1"/>
    <property type="gene ID" value="Kaladp0995s0007.v1.1"/>
</dbReference>
<dbReference type="InterPro" id="IPR015660">
    <property type="entry name" value="MASH1/Ascl1a-like"/>
</dbReference>
<dbReference type="GO" id="GO:0000981">
    <property type="term" value="F:DNA-binding transcription factor activity, RNA polymerase II-specific"/>
    <property type="evidence" value="ECO:0007669"/>
    <property type="project" value="TreeGrafter"/>
</dbReference>
<evidence type="ECO:0000256" key="5">
    <source>
        <dbReference type="ARBA" id="ARBA00023242"/>
    </source>
</evidence>
<proteinExistence type="predicted"/>
<dbReference type="PROSITE" id="PS50888">
    <property type="entry name" value="BHLH"/>
    <property type="match status" value="1"/>
</dbReference>
<dbReference type="GO" id="GO:0010106">
    <property type="term" value="P:cellular response to iron ion starvation"/>
    <property type="evidence" value="ECO:0007669"/>
    <property type="project" value="UniProtKB-ARBA"/>
</dbReference>
<dbReference type="GO" id="GO:0090575">
    <property type="term" value="C:RNA polymerase II transcription regulator complex"/>
    <property type="evidence" value="ECO:0007669"/>
    <property type="project" value="TreeGrafter"/>
</dbReference>
<dbReference type="AlphaFoldDB" id="A0A7N0VKB1"/>
<dbReference type="PANTHER" id="PTHR13935">
    <property type="entry name" value="ACHAETE-SCUTE TRANSCRIPTION FACTOR-RELATED"/>
    <property type="match status" value="1"/>
</dbReference>
<protein>
    <recommendedName>
        <fullName evidence="7">BHLH domain-containing protein</fullName>
    </recommendedName>
</protein>
<dbReference type="Proteomes" id="UP000594263">
    <property type="component" value="Unplaced"/>
</dbReference>
<dbReference type="OMA" id="RVFYNIH"/>
<evidence type="ECO:0000256" key="1">
    <source>
        <dbReference type="ARBA" id="ARBA00004123"/>
    </source>
</evidence>
<feature type="compositionally biased region" description="Basic and acidic residues" evidence="6">
    <location>
        <begin position="127"/>
        <end position="139"/>
    </location>
</feature>
<dbReference type="FunFam" id="4.10.280.10:FF:000074">
    <property type="entry name" value="Transcription factor ORG2"/>
    <property type="match status" value="1"/>
</dbReference>
<dbReference type="InterPro" id="IPR011598">
    <property type="entry name" value="bHLH_dom"/>
</dbReference>
<name>A0A7N0VKB1_KALFE</name>
<feature type="domain" description="BHLH" evidence="7">
    <location>
        <begin position="64"/>
        <end position="116"/>
    </location>
</feature>
<evidence type="ECO:0000256" key="2">
    <source>
        <dbReference type="ARBA" id="ARBA00023015"/>
    </source>
</evidence>
<dbReference type="GO" id="GO:0046983">
    <property type="term" value="F:protein dimerization activity"/>
    <property type="evidence" value="ECO:0007669"/>
    <property type="project" value="InterPro"/>
</dbReference>
<evidence type="ECO:0000313" key="9">
    <source>
        <dbReference type="Proteomes" id="UP000594263"/>
    </source>
</evidence>
<feature type="compositionally biased region" description="Basic and acidic residues" evidence="6">
    <location>
        <begin position="154"/>
        <end position="167"/>
    </location>
</feature>